<feature type="region of interest" description="Disordered" evidence="1">
    <location>
        <begin position="1"/>
        <end position="54"/>
    </location>
</feature>
<feature type="compositionally biased region" description="Basic and acidic residues" evidence="1">
    <location>
        <begin position="571"/>
        <end position="593"/>
    </location>
</feature>
<feature type="region of interest" description="Disordered" evidence="1">
    <location>
        <begin position="156"/>
        <end position="181"/>
    </location>
</feature>
<organism evidence="2 3">
    <name type="scientific">Agrocybe chaxingu</name>
    <dbReference type="NCBI Taxonomy" id="84603"/>
    <lineage>
        <taxon>Eukaryota</taxon>
        <taxon>Fungi</taxon>
        <taxon>Dikarya</taxon>
        <taxon>Basidiomycota</taxon>
        <taxon>Agaricomycotina</taxon>
        <taxon>Agaricomycetes</taxon>
        <taxon>Agaricomycetidae</taxon>
        <taxon>Agaricales</taxon>
        <taxon>Agaricineae</taxon>
        <taxon>Strophariaceae</taxon>
        <taxon>Agrocybe</taxon>
    </lineage>
</organism>
<feature type="region of interest" description="Disordered" evidence="1">
    <location>
        <begin position="247"/>
        <end position="277"/>
    </location>
</feature>
<dbReference type="AlphaFoldDB" id="A0A9W8K0Q5"/>
<feature type="compositionally biased region" description="Acidic residues" evidence="1">
    <location>
        <begin position="436"/>
        <end position="460"/>
    </location>
</feature>
<evidence type="ECO:0000256" key="1">
    <source>
        <dbReference type="SAM" id="MobiDB-lite"/>
    </source>
</evidence>
<accession>A0A9W8K0Q5</accession>
<dbReference type="OrthoDB" id="3064844at2759"/>
<gene>
    <name evidence="2" type="ORF">NLJ89_g5716</name>
</gene>
<evidence type="ECO:0000313" key="2">
    <source>
        <dbReference type="EMBL" id="KAJ3508500.1"/>
    </source>
</evidence>
<dbReference type="Proteomes" id="UP001148786">
    <property type="component" value="Unassembled WGS sequence"/>
</dbReference>
<feature type="region of interest" description="Disordered" evidence="1">
    <location>
        <begin position="628"/>
        <end position="687"/>
    </location>
</feature>
<sequence>MLSKITPKMMGLKTSFNNANAAHDDEERHEEEEERHANDESRRTQRRAETQRIGQPTRSWVSFSIWSVVVGYLVAADMPLSGTSLVSLTFESALMSWEAEWRCESYDDKEKSTPSVCSRAHDNVSREHEDMGGEPQIFNNGHTNYGIDPRLNDSRQDEASVPFGNIPPRSRRPSRTFARQHENTPSFYSHSNREMEFYYYKIASHQDLLAAGNKVYGGLYDAYNKLAASHEQLKKHHEELRADMKAALQQSSNATSTAAPQSAPPPPSLPKPRQEDYPNVKFFTRRKYNAFIKEKKAAEAVVDPDRGLSRRGGARLAQTGENVTTDYVEYEDGTIVSGKTAEGLRQHIRAVFRQLLKDKKENKLPKVWSEVSVMDRRYILHEVYAEYPYVSFCEDHWKADYLVSRVLSQWHNTLRRAKARKAKKAKNHLPTPSDRDSDDDDDFLLDTPSDIEEGNNDCNDEDRPARGKRKQASEPSPRQRQPAKRPRTTDRPLSSPPASSPPPPASSPPPTSSPLPPPSPRSPAALSYAASPAGTPSSPASSPNPSCVSSPTPSRSPLSIRPRPRAKGKQKAPESHEPSESNHDERSNTEREASLTSGSGSAHQIAALEPTISFVNPLNAIFGPAAGPSSRLDGLRPKKATPTSSAAVGTRTTSTELTETAVHAKQTTKKKSGSRMKTVNASNSPKHVFLHNANEPITPAAFEAMWKQLGKEEKKASYHCYNVTA</sequence>
<feature type="compositionally biased region" description="Low complexity" evidence="1">
    <location>
        <begin position="247"/>
        <end position="261"/>
    </location>
</feature>
<feature type="region of interest" description="Disordered" evidence="1">
    <location>
        <begin position="419"/>
        <end position="602"/>
    </location>
</feature>
<feature type="compositionally biased region" description="Pro residues" evidence="1">
    <location>
        <begin position="494"/>
        <end position="521"/>
    </location>
</feature>
<feature type="compositionally biased region" description="Low complexity" evidence="1">
    <location>
        <begin position="650"/>
        <end position="660"/>
    </location>
</feature>
<feature type="compositionally biased region" description="Basic and acidic residues" evidence="1">
    <location>
        <begin position="34"/>
        <end position="50"/>
    </location>
</feature>
<feature type="compositionally biased region" description="Low complexity" evidence="1">
    <location>
        <begin position="522"/>
        <end position="561"/>
    </location>
</feature>
<comment type="caution">
    <text evidence="2">The sequence shown here is derived from an EMBL/GenBank/DDBJ whole genome shotgun (WGS) entry which is preliminary data.</text>
</comment>
<proteinExistence type="predicted"/>
<keyword evidence="3" id="KW-1185">Reference proteome</keyword>
<reference evidence="2" key="1">
    <citation type="submission" date="2022-07" db="EMBL/GenBank/DDBJ databases">
        <title>Genome Sequence of Agrocybe chaxingu.</title>
        <authorList>
            <person name="Buettner E."/>
        </authorList>
    </citation>
    <scope>NUCLEOTIDE SEQUENCE</scope>
    <source>
        <strain evidence="2">MP-N11</strain>
    </source>
</reference>
<protein>
    <submittedName>
        <fullName evidence="2">Uncharacterized protein</fullName>
    </submittedName>
</protein>
<evidence type="ECO:0000313" key="3">
    <source>
        <dbReference type="Proteomes" id="UP001148786"/>
    </source>
</evidence>
<feature type="compositionally biased region" description="Polar residues" evidence="1">
    <location>
        <begin position="675"/>
        <end position="685"/>
    </location>
</feature>
<name>A0A9W8K0Q5_9AGAR</name>
<dbReference type="EMBL" id="JANKHO010000556">
    <property type="protein sequence ID" value="KAJ3508500.1"/>
    <property type="molecule type" value="Genomic_DNA"/>
</dbReference>